<keyword evidence="4" id="KW-1185">Reference proteome</keyword>
<dbReference type="AlphaFoldDB" id="A0A2S6G7D3"/>
<evidence type="ECO:0000313" key="1">
    <source>
        <dbReference type="EMBL" id="PPK52042.1"/>
    </source>
</evidence>
<accession>A0A2S6G7D3</accession>
<gene>
    <name evidence="2" type="ORF">B0H24_1008142</name>
    <name evidence="1" type="ORF">BY455_108142</name>
</gene>
<evidence type="ECO:0000313" key="4">
    <source>
        <dbReference type="Proteomes" id="UP000239648"/>
    </source>
</evidence>
<evidence type="ECO:0000313" key="3">
    <source>
        <dbReference type="Proteomes" id="UP000239446"/>
    </source>
</evidence>
<organism evidence="2 3">
    <name type="scientific">Marinobacter persicus</name>
    <dbReference type="NCBI Taxonomy" id="930118"/>
    <lineage>
        <taxon>Bacteria</taxon>
        <taxon>Pseudomonadati</taxon>
        <taxon>Pseudomonadota</taxon>
        <taxon>Gammaproteobacteria</taxon>
        <taxon>Pseudomonadales</taxon>
        <taxon>Marinobacteraceae</taxon>
        <taxon>Marinobacter</taxon>
    </lineage>
</organism>
<reference evidence="1 4" key="1">
    <citation type="submission" date="2018-02" db="EMBL/GenBank/DDBJ databases">
        <title>Deep subsurface shale carbon reservoir microbial communities from Ohio and West Virginia, USA.</title>
        <authorList>
            <person name="Wrighton K."/>
        </authorList>
    </citation>
    <scope>NUCLEOTIDE SEQUENCE [LARGE SCALE GENOMIC DNA]</scope>
    <source>
        <strain evidence="1 4">UTICA-S1B6</strain>
    </source>
</reference>
<dbReference type="EMBL" id="PTIU01000008">
    <property type="protein sequence ID" value="PPK55078.1"/>
    <property type="molecule type" value="Genomic_DNA"/>
</dbReference>
<protein>
    <submittedName>
        <fullName evidence="2">Uncharacterized protein</fullName>
    </submittedName>
</protein>
<name>A0A2S6G7D3_9GAMM</name>
<comment type="caution">
    <text evidence="2">The sequence shown here is derived from an EMBL/GenBank/DDBJ whole genome shotgun (WGS) entry which is preliminary data.</text>
</comment>
<sequence>MDATFLKSIGVQNPDESVDLSQPHLGKIYLVEAAKCQLLSPRRHSMRCLYRLFCFINGLVRLYGSAKKPHFRQVPRNDWTDNAFTFGNHL</sequence>
<dbReference type="Proteomes" id="UP000239446">
    <property type="component" value="Unassembled WGS sequence"/>
</dbReference>
<dbReference type="EMBL" id="PTIT01000008">
    <property type="protein sequence ID" value="PPK52042.1"/>
    <property type="molecule type" value="Genomic_DNA"/>
</dbReference>
<evidence type="ECO:0000313" key="2">
    <source>
        <dbReference type="EMBL" id="PPK55078.1"/>
    </source>
</evidence>
<reference evidence="2 3" key="2">
    <citation type="submission" date="2018-02" db="EMBL/GenBank/DDBJ databases">
        <title>Subsurface microbial communities from deep shales in Ohio and West Virginia, USA.</title>
        <authorList>
            <person name="Wrighton K."/>
        </authorList>
    </citation>
    <scope>NUCLEOTIDE SEQUENCE [LARGE SCALE GENOMIC DNA]</scope>
    <source>
        <strain evidence="2 3">UTICA-S1B9</strain>
    </source>
</reference>
<dbReference type="Proteomes" id="UP000239648">
    <property type="component" value="Unassembled WGS sequence"/>
</dbReference>
<proteinExistence type="predicted"/>